<gene>
    <name evidence="1" type="ORF">RYX45_07125</name>
</gene>
<evidence type="ECO:0000313" key="1">
    <source>
        <dbReference type="EMBL" id="MDV2884946.1"/>
    </source>
</evidence>
<comment type="caution">
    <text evidence="1">The sequence shown here is derived from an EMBL/GenBank/DDBJ whole genome shotgun (WGS) entry which is preliminary data.</text>
</comment>
<protein>
    <submittedName>
        <fullName evidence="1">Uncharacterized protein</fullName>
    </submittedName>
</protein>
<dbReference type="EMBL" id="JAWJAY010000001">
    <property type="protein sequence ID" value="MDV2884946.1"/>
    <property type="molecule type" value="Genomic_DNA"/>
</dbReference>
<evidence type="ECO:0000313" key="2">
    <source>
        <dbReference type="Proteomes" id="UP001285636"/>
    </source>
</evidence>
<sequence>MNLFFEKRNSDVIIEADTKVMAEINGNLTVLPGAKLELTAPVQGDLILRKYSKASIGAEVNGIVYDEGASLEIAKDIDIQYEKIKK</sequence>
<organism evidence="1 2">
    <name type="scientific">Alkalihalophilus pseudofirmus</name>
    <name type="common">Bacillus pseudofirmus</name>
    <dbReference type="NCBI Taxonomy" id="79885"/>
    <lineage>
        <taxon>Bacteria</taxon>
        <taxon>Bacillati</taxon>
        <taxon>Bacillota</taxon>
        <taxon>Bacilli</taxon>
        <taxon>Bacillales</taxon>
        <taxon>Bacillaceae</taxon>
        <taxon>Alkalihalophilus</taxon>
    </lineage>
</organism>
<dbReference type="AlphaFoldDB" id="A0AAJ2NL29"/>
<proteinExistence type="predicted"/>
<accession>A0AAJ2NL29</accession>
<name>A0AAJ2NL29_ALKPS</name>
<dbReference type="RefSeq" id="WP_075682903.1">
    <property type="nucleotide sequence ID" value="NZ_CP117835.1"/>
</dbReference>
<dbReference type="Proteomes" id="UP001285636">
    <property type="component" value="Unassembled WGS sequence"/>
</dbReference>
<reference evidence="1" key="1">
    <citation type="submission" date="2023-10" db="EMBL/GenBank/DDBJ databases">
        <title>Screening of Alkalihalophilus pseudofirmusBZ-TG-HK211 and Its Alleviation of Salt Stress on Rapeseed Growth.</title>
        <authorList>
            <person name="Zhao B."/>
            <person name="Guo T."/>
        </authorList>
    </citation>
    <scope>NUCLEOTIDE SEQUENCE</scope>
    <source>
        <strain evidence="1">BZ-TG-HK211</strain>
    </source>
</reference>